<proteinExistence type="predicted"/>
<feature type="signal peptide" evidence="1">
    <location>
        <begin position="1"/>
        <end position="21"/>
    </location>
</feature>
<dbReference type="AlphaFoldDB" id="A0A5C6TXS6"/>
<feature type="chain" id="PRO_5022712947" description="Lysozyme inhibitor" evidence="1">
    <location>
        <begin position="22"/>
        <end position="145"/>
    </location>
</feature>
<dbReference type="EMBL" id="VOQQ01000001">
    <property type="protein sequence ID" value="TXC64695.1"/>
    <property type="molecule type" value="Genomic_DNA"/>
</dbReference>
<dbReference type="Proteomes" id="UP000321249">
    <property type="component" value="Unassembled WGS sequence"/>
</dbReference>
<protein>
    <recommendedName>
        <fullName evidence="4">Lysozyme inhibitor</fullName>
    </recommendedName>
</protein>
<evidence type="ECO:0000313" key="2">
    <source>
        <dbReference type="EMBL" id="TXC64695.1"/>
    </source>
</evidence>
<dbReference type="SUPFAM" id="SSF89872">
    <property type="entry name" value="Inhibitor of vertebrate lysozyme, Ivy"/>
    <property type="match status" value="1"/>
</dbReference>
<keyword evidence="1" id="KW-0732">Signal</keyword>
<dbReference type="Pfam" id="PF08816">
    <property type="entry name" value="Ivy"/>
    <property type="match status" value="1"/>
</dbReference>
<name>A0A5C6TXS6_9SPHN</name>
<accession>A0A5C6TXS6</accession>
<reference evidence="2 3" key="1">
    <citation type="journal article" date="2015" name="J. Microbiol.">
        <title>Sphingosinicella ginsenosidimutans sp. nov., with ginsenoside converting activity.</title>
        <authorList>
            <person name="Kim J.K."/>
            <person name="Kang M.S."/>
            <person name="Park S.C."/>
            <person name="Kim K.M."/>
            <person name="Choi K."/>
            <person name="Yoon M.H."/>
            <person name="Im W.T."/>
        </authorList>
    </citation>
    <scope>NUCLEOTIDE SEQUENCE [LARGE SCALE GENOMIC DNA]</scope>
    <source>
        <strain evidence="2 3">BS-11</strain>
    </source>
</reference>
<dbReference type="Gene3D" id="3.40.1420.10">
    <property type="entry name" value="Inhibitor of vertebrate lysozyme"/>
    <property type="match status" value="1"/>
</dbReference>
<keyword evidence="3" id="KW-1185">Reference proteome</keyword>
<comment type="caution">
    <text evidence="2">The sequence shown here is derived from an EMBL/GenBank/DDBJ whole genome shotgun (WGS) entry which is preliminary data.</text>
</comment>
<sequence length="145" mass="15993">MVQMVRFLALPLVLLGAPILAQPAADWTSAVSSPSLALARHPREARAWQSVVPPSYRRTRWIYRLEGNSSQPRIVQSGGRSYVLGTVCKPHDCYANVGAFLIALDGRRAAGGLLFNRAGRSREIYFGNPSPYERALLRSILMLGQ</sequence>
<dbReference type="InterPro" id="IPR036501">
    <property type="entry name" value="Inhibitor_vert_lysozyme_sf"/>
</dbReference>
<gene>
    <name evidence="2" type="ORF">FRZ32_14180</name>
</gene>
<evidence type="ECO:0000313" key="3">
    <source>
        <dbReference type="Proteomes" id="UP000321249"/>
    </source>
</evidence>
<organism evidence="2 3">
    <name type="scientific">Allosphingosinicella ginsenosidimutans</name>
    <dbReference type="NCBI Taxonomy" id="1176539"/>
    <lineage>
        <taxon>Bacteria</taxon>
        <taxon>Pseudomonadati</taxon>
        <taxon>Pseudomonadota</taxon>
        <taxon>Alphaproteobacteria</taxon>
        <taxon>Sphingomonadales</taxon>
        <taxon>Sphingomonadaceae</taxon>
        <taxon>Allosphingosinicella</taxon>
    </lineage>
</organism>
<evidence type="ECO:0008006" key="4">
    <source>
        <dbReference type="Google" id="ProtNLM"/>
    </source>
</evidence>
<evidence type="ECO:0000256" key="1">
    <source>
        <dbReference type="SAM" id="SignalP"/>
    </source>
</evidence>